<gene>
    <name evidence="1" type="ORF">V9T40_005946</name>
</gene>
<evidence type="ECO:0000313" key="2">
    <source>
        <dbReference type="Proteomes" id="UP001367676"/>
    </source>
</evidence>
<proteinExistence type="predicted"/>
<sequence length="125" mass="14221">MDKLHTQLVNIECSLFYFFQSILLLVLCTHNSDAGVVSLIATLIQDNVAGNPLIYKNQQWPFHPDEGTKRNPEFEALHGHRSYNLVERLGLGNDGHQAERKYQQTIRDLGVPTSSYEHQPALNFS</sequence>
<keyword evidence="2" id="KW-1185">Reference proteome</keyword>
<dbReference type="Proteomes" id="UP001367676">
    <property type="component" value="Unassembled WGS sequence"/>
</dbReference>
<dbReference type="PANTHER" id="PTHR39951:SF2">
    <property type="entry name" value="IP05660P"/>
    <property type="match status" value="1"/>
</dbReference>
<comment type="caution">
    <text evidence="1">The sequence shown here is derived from an EMBL/GenBank/DDBJ whole genome shotgun (WGS) entry which is preliminary data.</text>
</comment>
<accession>A0AAN9YBG4</accession>
<evidence type="ECO:0000313" key="1">
    <source>
        <dbReference type="EMBL" id="KAK7604760.1"/>
    </source>
</evidence>
<protein>
    <submittedName>
        <fullName evidence="1">Uncharacterized protein</fullName>
    </submittedName>
</protein>
<reference evidence="1 2" key="1">
    <citation type="submission" date="2024-03" db="EMBL/GenBank/DDBJ databases">
        <title>Adaptation during the transition from Ophiocordyceps entomopathogen to insect associate is accompanied by gene loss and intensified selection.</title>
        <authorList>
            <person name="Ward C.M."/>
            <person name="Onetto C.A."/>
            <person name="Borneman A.R."/>
        </authorList>
    </citation>
    <scope>NUCLEOTIDE SEQUENCE [LARGE SCALE GENOMIC DNA]</scope>
    <source>
        <strain evidence="1">AWRI1</strain>
        <tissue evidence="1">Single Adult Female</tissue>
    </source>
</reference>
<organism evidence="1 2">
    <name type="scientific">Parthenolecanium corni</name>
    <dbReference type="NCBI Taxonomy" id="536013"/>
    <lineage>
        <taxon>Eukaryota</taxon>
        <taxon>Metazoa</taxon>
        <taxon>Ecdysozoa</taxon>
        <taxon>Arthropoda</taxon>
        <taxon>Hexapoda</taxon>
        <taxon>Insecta</taxon>
        <taxon>Pterygota</taxon>
        <taxon>Neoptera</taxon>
        <taxon>Paraneoptera</taxon>
        <taxon>Hemiptera</taxon>
        <taxon>Sternorrhyncha</taxon>
        <taxon>Coccoidea</taxon>
        <taxon>Coccidae</taxon>
        <taxon>Parthenolecanium</taxon>
    </lineage>
</organism>
<dbReference type="EMBL" id="JBBCAQ010000003">
    <property type="protein sequence ID" value="KAK7604760.1"/>
    <property type="molecule type" value="Genomic_DNA"/>
</dbReference>
<name>A0AAN9YBG4_9HEMI</name>
<dbReference type="PANTHER" id="PTHR39951">
    <property type="entry name" value="FI22632P1"/>
    <property type="match status" value="1"/>
</dbReference>
<dbReference type="AlphaFoldDB" id="A0AAN9YBG4"/>